<protein>
    <recommendedName>
        <fullName evidence="2">DUF1849 family protein</fullName>
    </recommendedName>
</protein>
<accession>A0A0F9VWY9</accession>
<dbReference type="AlphaFoldDB" id="A0A0F9VWY9"/>
<dbReference type="EMBL" id="LAZR01000022">
    <property type="protein sequence ID" value="KKO04508.1"/>
    <property type="molecule type" value="Genomic_DNA"/>
</dbReference>
<organism evidence="1">
    <name type="scientific">marine sediment metagenome</name>
    <dbReference type="NCBI Taxonomy" id="412755"/>
    <lineage>
        <taxon>unclassified sequences</taxon>
        <taxon>metagenomes</taxon>
        <taxon>ecological metagenomes</taxon>
    </lineage>
</organism>
<dbReference type="Pfam" id="PF08904">
    <property type="entry name" value="EipB_like"/>
    <property type="match status" value="1"/>
</dbReference>
<sequence length="296" mass="32178">MKFRSIGSPSVDPAKDRPVMRATTLPLLISIVGVFSAVASAQELVPHRASYDLSMREGDSDLVDAQGRIAIEMRRKTCDTYDLDYRFVARFQQEQELIVTDQQTRSTESADGERFDFETKTFIDASPENAVIGTASTRGDVTRVALTAPKVRTVEVPKSLFPMQHTIALIGQAKAGARIVETRLYDGDEEVEKLLTSTAVIAPASESGTGRDGKVAEVTPSDGRASLSDQLTGLAAWRISESFYNSDSDPDGLPIFETAYTLYENGVSDDLVLTFDGYTLAGGLASLDLFQMPDCP</sequence>
<dbReference type="InterPro" id="IPR015000">
    <property type="entry name" value="EipB-like"/>
</dbReference>
<evidence type="ECO:0000313" key="1">
    <source>
        <dbReference type="EMBL" id="KKO04508.1"/>
    </source>
</evidence>
<gene>
    <name evidence="1" type="ORF">LCGC14_0083340</name>
</gene>
<comment type="caution">
    <text evidence="1">The sequence shown here is derived from an EMBL/GenBank/DDBJ whole genome shotgun (WGS) entry which is preliminary data.</text>
</comment>
<proteinExistence type="predicted"/>
<evidence type="ECO:0008006" key="2">
    <source>
        <dbReference type="Google" id="ProtNLM"/>
    </source>
</evidence>
<name>A0A0F9VWY9_9ZZZZ</name>
<reference evidence="1" key="1">
    <citation type="journal article" date="2015" name="Nature">
        <title>Complex archaea that bridge the gap between prokaryotes and eukaryotes.</title>
        <authorList>
            <person name="Spang A."/>
            <person name="Saw J.H."/>
            <person name="Jorgensen S.L."/>
            <person name="Zaremba-Niedzwiedzka K."/>
            <person name="Martijn J."/>
            <person name="Lind A.E."/>
            <person name="van Eijk R."/>
            <person name="Schleper C."/>
            <person name="Guy L."/>
            <person name="Ettema T.J."/>
        </authorList>
    </citation>
    <scope>NUCLEOTIDE SEQUENCE</scope>
</reference>